<dbReference type="Proteomes" id="UP000019482">
    <property type="component" value="Unassembled WGS sequence"/>
</dbReference>
<dbReference type="OrthoDB" id="192739at2"/>
<organism evidence="6 7">
    <name type="scientific">Clostridium tyrobutyricum DIVETGP</name>
    <dbReference type="NCBI Taxonomy" id="1408889"/>
    <lineage>
        <taxon>Bacteria</taxon>
        <taxon>Bacillati</taxon>
        <taxon>Bacillota</taxon>
        <taxon>Clostridia</taxon>
        <taxon>Eubacteriales</taxon>
        <taxon>Clostridiaceae</taxon>
        <taxon>Clostridium</taxon>
    </lineage>
</organism>
<comment type="caution">
    <text evidence="6">The sequence shown here is derived from an EMBL/GenBank/DDBJ whole genome shotgun (WGS) entry which is preliminary data.</text>
</comment>
<sequence>MLKFKFDHNNINVLNLEKTVKFYEEALGFREIGRKIPDDNSFILVFMGDGQSNYKIELTWLRDRKKPYNLGDNEIHMAVTVDDFDAAYKHHKEMGCICYENKKMGLYFIADPDGYWTEILPAR</sequence>
<protein>
    <recommendedName>
        <fullName evidence="2">Aldoketomutase</fullName>
    </recommendedName>
    <alternativeName>
        <fullName evidence="1">Ketone-aldehyde mutase</fullName>
    </alternativeName>
    <alternativeName>
        <fullName evidence="3">Methylglyoxalase</fullName>
    </alternativeName>
    <alternativeName>
        <fullName evidence="4">S-D-lactoylglutathione methylglyoxal lyase</fullName>
    </alternativeName>
</protein>
<dbReference type="Gene3D" id="3.10.180.10">
    <property type="entry name" value="2,3-Dihydroxybiphenyl 1,2-Dioxygenase, domain 1"/>
    <property type="match status" value="1"/>
</dbReference>
<evidence type="ECO:0000256" key="3">
    <source>
        <dbReference type="ARBA" id="ARBA00032460"/>
    </source>
</evidence>
<name>W6N5M4_CLOTY</name>
<keyword evidence="7" id="KW-1185">Reference proteome</keyword>
<proteinExistence type="predicted"/>
<dbReference type="InterPro" id="IPR037523">
    <property type="entry name" value="VOC_core"/>
</dbReference>
<dbReference type="PANTHER" id="PTHR46036">
    <property type="entry name" value="LACTOYLGLUTATHIONE LYASE"/>
    <property type="match status" value="1"/>
</dbReference>
<dbReference type="GO" id="GO:0004462">
    <property type="term" value="F:lactoylglutathione lyase activity"/>
    <property type="evidence" value="ECO:0007669"/>
    <property type="project" value="TreeGrafter"/>
</dbReference>
<accession>W6N5M4</accession>
<dbReference type="SUPFAM" id="SSF54593">
    <property type="entry name" value="Glyoxalase/Bleomycin resistance protein/Dihydroxybiphenyl dioxygenase"/>
    <property type="match status" value="1"/>
</dbReference>
<evidence type="ECO:0000256" key="1">
    <source>
        <dbReference type="ARBA" id="ARBA00030291"/>
    </source>
</evidence>
<evidence type="ECO:0000313" key="6">
    <source>
        <dbReference type="EMBL" id="CDL91893.1"/>
    </source>
</evidence>
<dbReference type="InterPro" id="IPR004360">
    <property type="entry name" value="Glyas_Fos-R_dOase_dom"/>
</dbReference>
<dbReference type="InterPro" id="IPR029068">
    <property type="entry name" value="Glyas_Bleomycin-R_OHBP_Dase"/>
</dbReference>
<dbReference type="PROSITE" id="PS51819">
    <property type="entry name" value="VOC"/>
    <property type="match status" value="1"/>
</dbReference>
<dbReference type="GO" id="GO:0005737">
    <property type="term" value="C:cytoplasm"/>
    <property type="evidence" value="ECO:0007669"/>
    <property type="project" value="TreeGrafter"/>
</dbReference>
<evidence type="ECO:0000256" key="2">
    <source>
        <dbReference type="ARBA" id="ARBA00030892"/>
    </source>
</evidence>
<evidence type="ECO:0000313" key="7">
    <source>
        <dbReference type="Proteomes" id="UP000019482"/>
    </source>
</evidence>
<evidence type="ECO:0000256" key="4">
    <source>
        <dbReference type="ARBA" id="ARBA00033298"/>
    </source>
</evidence>
<dbReference type="Pfam" id="PF00903">
    <property type="entry name" value="Glyoxalase"/>
    <property type="match status" value="1"/>
</dbReference>
<reference evidence="6 7" key="1">
    <citation type="journal article" date="2015" name="Genome Announc.">
        <title>Draft Genome Sequence of Clostridium tyrobutyricum Strain DIVETGP, Isolated from Cow's Milk for Grana Padano Production.</title>
        <authorList>
            <person name="Soggiu A."/>
            <person name="Piras C."/>
            <person name="Gaiarsa S."/>
            <person name="Sassera D."/>
            <person name="Roncada P."/>
            <person name="Bendixen E."/>
            <person name="Brasca M."/>
            <person name="Bonizzi L."/>
        </authorList>
    </citation>
    <scope>NUCLEOTIDE SEQUENCE [LARGE SCALE GENOMIC DNA]</scope>
    <source>
        <strain evidence="6 7">DIVETGP</strain>
    </source>
</reference>
<gene>
    <name evidence="6" type="ORF">CTDIVETGP_1963</name>
</gene>
<evidence type="ECO:0000259" key="5">
    <source>
        <dbReference type="PROSITE" id="PS51819"/>
    </source>
</evidence>
<dbReference type="PANTHER" id="PTHR46036:SF5">
    <property type="entry name" value="LACTOYLGLUTATHIONE LYASE"/>
    <property type="match status" value="1"/>
</dbReference>
<keyword evidence="6" id="KW-0456">Lyase</keyword>
<feature type="domain" description="VOC" evidence="5">
    <location>
        <begin position="5"/>
        <end position="122"/>
    </location>
</feature>
<dbReference type="GO" id="GO:0019243">
    <property type="term" value="P:methylglyoxal catabolic process to D-lactate via S-lactoyl-glutathione"/>
    <property type="evidence" value="ECO:0007669"/>
    <property type="project" value="TreeGrafter"/>
</dbReference>
<dbReference type="RefSeq" id="WP_017750845.1">
    <property type="nucleotide sequence ID" value="NZ_CBXI010000036.1"/>
</dbReference>
<dbReference type="GeneID" id="29420713"/>
<dbReference type="EMBL" id="CBXI010000036">
    <property type="protein sequence ID" value="CDL91893.1"/>
    <property type="molecule type" value="Genomic_DNA"/>
</dbReference>
<dbReference type="AlphaFoldDB" id="W6N5M4"/>